<dbReference type="Pfam" id="PF13102">
    <property type="entry name" value="Phage_int_SAM_5"/>
    <property type="match status" value="1"/>
</dbReference>
<accession>D1W0H0</accession>
<evidence type="ECO:0000256" key="1">
    <source>
        <dbReference type="ARBA" id="ARBA00008857"/>
    </source>
</evidence>
<evidence type="ECO:0000313" key="5">
    <source>
        <dbReference type="EMBL" id="EFA97141.1"/>
    </source>
</evidence>
<dbReference type="EMBL" id="ADEF01000047">
    <property type="protein sequence ID" value="EFA97141.1"/>
    <property type="molecule type" value="Genomic_DNA"/>
</dbReference>
<keyword evidence="6" id="KW-1185">Reference proteome</keyword>
<dbReference type="InterPro" id="IPR011010">
    <property type="entry name" value="DNA_brk_join_enz"/>
</dbReference>
<comment type="similarity">
    <text evidence="1">Belongs to the 'phage' integrase family.</text>
</comment>
<feature type="domain" description="Tyr recombinase" evidence="4">
    <location>
        <begin position="237"/>
        <end position="443"/>
    </location>
</feature>
<dbReference type="InterPro" id="IPR025269">
    <property type="entry name" value="SAM-like_dom"/>
</dbReference>
<keyword evidence="2" id="KW-0238">DNA-binding</keyword>
<evidence type="ECO:0000313" key="6">
    <source>
        <dbReference type="Proteomes" id="UP000004001"/>
    </source>
</evidence>
<dbReference type="AlphaFoldDB" id="D1W0H0"/>
<evidence type="ECO:0000259" key="4">
    <source>
        <dbReference type="PROSITE" id="PS51898"/>
    </source>
</evidence>
<dbReference type="GO" id="GO:0006310">
    <property type="term" value="P:DNA recombination"/>
    <property type="evidence" value="ECO:0007669"/>
    <property type="project" value="UniProtKB-KW"/>
</dbReference>
<organism evidence="5 6">
    <name type="scientific">Hoylesella timonensis CRIS 5C-B1</name>
    <dbReference type="NCBI Taxonomy" id="679189"/>
    <lineage>
        <taxon>Bacteria</taxon>
        <taxon>Pseudomonadati</taxon>
        <taxon>Bacteroidota</taxon>
        <taxon>Bacteroidia</taxon>
        <taxon>Bacteroidales</taxon>
        <taxon>Prevotellaceae</taxon>
        <taxon>Hoylesella</taxon>
    </lineage>
</organism>
<keyword evidence="3" id="KW-0233">DNA recombination</keyword>
<dbReference type="SUPFAM" id="SSF56349">
    <property type="entry name" value="DNA breaking-rejoining enzymes"/>
    <property type="match status" value="1"/>
</dbReference>
<dbReference type="InterPro" id="IPR002104">
    <property type="entry name" value="Integrase_catalytic"/>
</dbReference>
<reference evidence="5 6" key="1">
    <citation type="submission" date="2009-12" db="EMBL/GenBank/DDBJ databases">
        <title>Genome Sequence of Prevotella timonensis CRIS 5C-B1.</title>
        <authorList>
            <person name="Durkin A.S."/>
            <person name="Madupu R."/>
            <person name="Torralba M."/>
            <person name="Methe B."/>
            <person name="Sutton G."/>
            <person name="Strausberg R.L."/>
            <person name="Nelson K.E."/>
        </authorList>
    </citation>
    <scope>NUCLEOTIDE SEQUENCE [LARGE SCALE GENOMIC DNA]</scope>
    <source>
        <strain evidence="5 6">CRIS 5C-B1</strain>
    </source>
</reference>
<dbReference type="GO" id="GO:0015074">
    <property type="term" value="P:DNA integration"/>
    <property type="evidence" value="ECO:0007669"/>
    <property type="project" value="InterPro"/>
</dbReference>
<gene>
    <name evidence="5" type="ORF">HMPREF9019_0995</name>
</gene>
<dbReference type="InterPro" id="IPR013762">
    <property type="entry name" value="Integrase-like_cat_sf"/>
</dbReference>
<dbReference type="GO" id="GO:0003677">
    <property type="term" value="F:DNA binding"/>
    <property type="evidence" value="ECO:0007669"/>
    <property type="project" value="UniProtKB-KW"/>
</dbReference>
<dbReference type="Gene3D" id="1.10.150.130">
    <property type="match status" value="1"/>
</dbReference>
<protein>
    <submittedName>
        <fullName evidence="5">Site-specific recombinase, phage integrase family</fullName>
    </submittedName>
</protein>
<dbReference type="Proteomes" id="UP000004001">
    <property type="component" value="Unassembled WGS sequence"/>
</dbReference>
<proteinExistence type="inferred from homology"/>
<dbReference type="eggNOG" id="COG4974">
    <property type="taxonomic scope" value="Bacteria"/>
</dbReference>
<dbReference type="InterPro" id="IPR010998">
    <property type="entry name" value="Integrase_recombinase_N"/>
</dbReference>
<dbReference type="PANTHER" id="PTHR30349">
    <property type="entry name" value="PHAGE INTEGRASE-RELATED"/>
    <property type="match status" value="1"/>
</dbReference>
<dbReference type="PANTHER" id="PTHR30349:SF64">
    <property type="entry name" value="PROPHAGE INTEGRASE INTD-RELATED"/>
    <property type="match status" value="1"/>
</dbReference>
<sequence>MIIFVVDINFSDMAQGNTTFGFELANHPNRFGFYPIMLRITRDRKKKRVKTGLEVKKSDWNQKAKNHKHFRSSYHNAEASNEMLADILSRYDSTYKELRKEGVASSENIIQKVKTGEVSESFLQYAKDRTQEIYDAGGVRNWKKYNGFCNKLETFLKKQKKHDISFSEITPSFLSKFDNFLHKLPNEREPEKLLHPNTIQVVLNIFKTIVNRVIEIDSKMKPEENPFLKFKYSGVKTIKDKLDEAELDAILALDLPEGSLIWNCRNYFFFSFYCAGIRVGDFVQLRWCNITSEGRLHYQMGKNHKDRDLKLVPEALEILKHYYRDDVKPNEYIFPLLDLKSTWAKYVSQEEKDTMPPDMKMAMFTTISAKTALINKELAKIGKLAGIEKKVSFHISRHSFAKMAKEKGVSSLEVKGLLAHTNLVTTEKYMGDLDTQKTDAALIKVFEKEDEADKVVEQLKGMRPEVLEEVLARLRSK</sequence>
<dbReference type="InterPro" id="IPR050090">
    <property type="entry name" value="Tyrosine_recombinase_XerCD"/>
</dbReference>
<evidence type="ECO:0000256" key="2">
    <source>
        <dbReference type="ARBA" id="ARBA00023125"/>
    </source>
</evidence>
<dbReference type="Gene3D" id="1.10.443.10">
    <property type="entry name" value="Intergrase catalytic core"/>
    <property type="match status" value="1"/>
</dbReference>
<dbReference type="Pfam" id="PF17293">
    <property type="entry name" value="Arm-DNA-bind_5"/>
    <property type="match status" value="1"/>
</dbReference>
<evidence type="ECO:0000256" key="3">
    <source>
        <dbReference type="ARBA" id="ARBA00023172"/>
    </source>
</evidence>
<comment type="caution">
    <text evidence="5">The sequence shown here is derived from an EMBL/GenBank/DDBJ whole genome shotgun (WGS) entry which is preliminary data.</text>
</comment>
<dbReference type="InterPro" id="IPR035386">
    <property type="entry name" value="Arm-DNA-bind_5"/>
</dbReference>
<name>D1W0H0_9BACT</name>
<dbReference type="Pfam" id="PF00589">
    <property type="entry name" value="Phage_integrase"/>
    <property type="match status" value="1"/>
</dbReference>
<dbReference type="PROSITE" id="PS51898">
    <property type="entry name" value="TYR_RECOMBINASE"/>
    <property type="match status" value="1"/>
</dbReference>